<keyword evidence="7" id="KW-1185">Reference proteome</keyword>
<dbReference type="GO" id="GO:0003924">
    <property type="term" value="F:GTPase activity"/>
    <property type="evidence" value="ECO:0007669"/>
    <property type="project" value="InterPro"/>
</dbReference>
<dbReference type="InterPro" id="IPR020849">
    <property type="entry name" value="Small_GTPase_Ras-type"/>
</dbReference>
<evidence type="ECO:0008006" key="8">
    <source>
        <dbReference type="Google" id="ProtNLM"/>
    </source>
</evidence>
<evidence type="ECO:0000313" key="7">
    <source>
        <dbReference type="Proteomes" id="UP000728032"/>
    </source>
</evidence>
<evidence type="ECO:0000256" key="3">
    <source>
        <dbReference type="ARBA" id="ARBA00023134"/>
    </source>
</evidence>
<dbReference type="EMBL" id="OC951027">
    <property type="protein sequence ID" value="CAD7664091.1"/>
    <property type="molecule type" value="Genomic_DNA"/>
</dbReference>
<dbReference type="GO" id="GO:0007165">
    <property type="term" value="P:signal transduction"/>
    <property type="evidence" value="ECO:0007669"/>
    <property type="project" value="InterPro"/>
</dbReference>
<dbReference type="EMBL" id="CAJPVJ010036202">
    <property type="protein sequence ID" value="CAG2181228.1"/>
    <property type="molecule type" value="Genomic_DNA"/>
</dbReference>
<dbReference type="SMART" id="SM00173">
    <property type="entry name" value="RAS"/>
    <property type="match status" value="1"/>
</dbReference>
<dbReference type="OrthoDB" id="25818at2759"/>
<dbReference type="PANTHER" id="PTHR24070">
    <property type="entry name" value="RAS, DI-RAS, AND RHEB FAMILY MEMBERS OF SMALL GTPASE SUPERFAMILY"/>
    <property type="match status" value="1"/>
</dbReference>
<organism evidence="6">
    <name type="scientific">Oppiella nova</name>
    <dbReference type="NCBI Taxonomy" id="334625"/>
    <lineage>
        <taxon>Eukaryota</taxon>
        <taxon>Metazoa</taxon>
        <taxon>Ecdysozoa</taxon>
        <taxon>Arthropoda</taxon>
        <taxon>Chelicerata</taxon>
        <taxon>Arachnida</taxon>
        <taxon>Acari</taxon>
        <taxon>Acariformes</taxon>
        <taxon>Sarcoptiformes</taxon>
        <taxon>Oribatida</taxon>
        <taxon>Brachypylina</taxon>
        <taxon>Oppioidea</taxon>
        <taxon>Oppiidae</taxon>
        <taxon>Oppiella</taxon>
    </lineage>
</organism>
<accession>A0A7R9MPX0</accession>
<keyword evidence="1" id="KW-0488">Methylation</keyword>
<keyword evidence="3" id="KW-0342">GTP-binding</keyword>
<dbReference type="Gene3D" id="3.40.50.300">
    <property type="entry name" value="P-loop containing nucleotide triphosphate hydrolases"/>
    <property type="match status" value="1"/>
</dbReference>
<protein>
    <recommendedName>
        <fullName evidence="8">Rheb</fullName>
    </recommendedName>
</protein>
<dbReference type="Pfam" id="PF00071">
    <property type="entry name" value="Ras"/>
    <property type="match status" value="1"/>
</dbReference>
<dbReference type="Proteomes" id="UP000728032">
    <property type="component" value="Unassembled WGS sequence"/>
</dbReference>
<keyword evidence="4" id="KW-0449">Lipoprotein</keyword>
<gene>
    <name evidence="6" type="ORF">ONB1V03_LOCUS20649</name>
</gene>
<dbReference type="SUPFAM" id="SSF52540">
    <property type="entry name" value="P-loop containing nucleoside triphosphate hydrolases"/>
    <property type="match status" value="1"/>
</dbReference>
<sequence length="110" mass="12512">MAVKQRKIALMGFRSVGKSSLTLQFVEGQFVDSYDPTIENTFVKNVKVKGQEYSLRLVDTAGQDEYSIFPQAYAIDIHGYCLVYSINSQKSFEVVRVIYEKLLDMTGKVQ</sequence>
<dbReference type="InterPro" id="IPR005225">
    <property type="entry name" value="Small_GTP-bd"/>
</dbReference>
<evidence type="ECO:0000256" key="2">
    <source>
        <dbReference type="ARBA" id="ARBA00022741"/>
    </source>
</evidence>
<dbReference type="GO" id="GO:0005525">
    <property type="term" value="F:GTP binding"/>
    <property type="evidence" value="ECO:0007669"/>
    <property type="project" value="UniProtKB-KW"/>
</dbReference>
<dbReference type="GO" id="GO:0012505">
    <property type="term" value="C:endomembrane system"/>
    <property type="evidence" value="ECO:0007669"/>
    <property type="project" value="UniProtKB-SubCell"/>
</dbReference>
<reference evidence="6" key="1">
    <citation type="submission" date="2020-11" db="EMBL/GenBank/DDBJ databases">
        <authorList>
            <person name="Tran Van P."/>
        </authorList>
    </citation>
    <scope>NUCLEOTIDE SEQUENCE</scope>
</reference>
<comment type="subcellular location">
    <subcellularLocation>
        <location evidence="5">Endomembrane system</location>
        <topology evidence="5">Lipid-anchor</topology>
        <orientation evidence="5">Cytoplasmic side</orientation>
    </subcellularLocation>
</comment>
<evidence type="ECO:0000256" key="5">
    <source>
        <dbReference type="ARBA" id="ARBA00046278"/>
    </source>
</evidence>
<proteinExistence type="predicted"/>
<name>A0A7R9MPX0_9ACAR</name>
<evidence type="ECO:0000256" key="4">
    <source>
        <dbReference type="ARBA" id="ARBA00023288"/>
    </source>
</evidence>
<dbReference type="PROSITE" id="PS51421">
    <property type="entry name" value="RAS"/>
    <property type="match status" value="1"/>
</dbReference>
<dbReference type="InterPro" id="IPR027417">
    <property type="entry name" value="P-loop_NTPase"/>
</dbReference>
<dbReference type="NCBIfam" id="TIGR00231">
    <property type="entry name" value="small_GTP"/>
    <property type="match status" value="1"/>
</dbReference>
<dbReference type="PRINTS" id="PR00449">
    <property type="entry name" value="RASTRNSFRMNG"/>
</dbReference>
<dbReference type="PROSITE" id="PS51419">
    <property type="entry name" value="RAB"/>
    <property type="match status" value="1"/>
</dbReference>
<dbReference type="AlphaFoldDB" id="A0A7R9MPX0"/>
<keyword evidence="2" id="KW-0547">Nucleotide-binding</keyword>
<evidence type="ECO:0000256" key="1">
    <source>
        <dbReference type="ARBA" id="ARBA00022481"/>
    </source>
</evidence>
<dbReference type="GO" id="GO:0016020">
    <property type="term" value="C:membrane"/>
    <property type="evidence" value="ECO:0007669"/>
    <property type="project" value="InterPro"/>
</dbReference>
<dbReference type="InterPro" id="IPR001806">
    <property type="entry name" value="Small_GTPase"/>
</dbReference>
<evidence type="ECO:0000313" key="6">
    <source>
        <dbReference type="EMBL" id="CAD7664091.1"/>
    </source>
</evidence>